<proteinExistence type="predicted"/>
<dbReference type="AlphaFoldDB" id="A0A923KZM6"/>
<dbReference type="InterPro" id="IPR036514">
    <property type="entry name" value="SGNH_hydro_sf"/>
</dbReference>
<gene>
    <name evidence="1" type="ORF">H8K47_13330</name>
</gene>
<dbReference type="Gene3D" id="3.40.50.1110">
    <property type="entry name" value="SGNH hydrolase"/>
    <property type="match status" value="1"/>
</dbReference>
<dbReference type="RefSeq" id="WP_186881906.1">
    <property type="nucleotide sequence ID" value="NZ_JACOGG010000014.1"/>
</dbReference>
<name>A0A923KZM6_9BURK</name>
<reference evidence="1" key="1">
    <citation type="submission" date="2020-08" db="EMBL/GenBank/DDBJ databases">
        <title>Novel species isolated from subtropical streams in China.</title>
        <authorList>
            <person name="Lu H."/>
        </authorList>
    </citation>
    <scope>NUCLEOTIDE SEQUENCE</scope>
    <source>
        <strain evidence="1">CY7W</strain>
    </source>
</reference>
<evidence type="ECO:0000313" key="2">
    <source>
        <dbReference type="Proteomes" id="UP000612361"/>
    </source>
</evidence>
<evidence type="ECO:0000313" key="1">
    <source>
        <dbReference type="EMBL" id="MBC3936348.1"/>
    </source>
</evidence>
<sequence length="241" mass="26809">MPEMTSIPTVLILTDSLAFPRREPEVVTYEQTWVALLKRRFPDVDFVHCGRGGATIGDLFKHSAYYHGTIKPALVLVQSGIVDCAPRALSVIEQQVLQRLPIVGSLILALVRRNAAMLRRWRKMSYTSLASYEASVQAFEHLFANVHWVGILPVDAEYESRVQGIGAAVDRYNAVLRSRNYISTTDFSPSDIMSDHHHLNADGHCRLATRVAETVKFVVLDGGVPKESHARPCENSGDVVL</sequence>
<accession>A0A923KZM6</accession>
<evidence type="ECO:0008006" key="3">
    <source>
        <dbReference type="Google" id="ProtNLM"/>
    </source>
</evidence>
<comment type="caution">
    <text evidence="1">The sequence shown here is derived from an EMBL/GenBank/DDBJ whole genome shotgun (WGS) entry which is preliminary data.</text>
</comment>
<dbReference type="Proteomes" id="UP000612361">
    <property type="component" value="Unassembled WGS sequence"/>
</dbReference>
<protein>
    <recommendedName>
        <fullName evidence="3">SGNH/GDSL hydrolase family protein</fullName>
    </recommendedName>
</protein>
<dbReference type="GO" id="GO:0016788">
    <property type="term" value="F:hydrolase activity, acting on ester bonds"/>
    <property type="evidence" value="ECO:0007669"/>
    <property type="project" value="UniProtKB-ARBA"/>
</dbReference>
<dbReference type="SUPFAM" id="SSF52266">
    <property type="entry name" value="SGNH hydrolase"/>
    <property type="match status" value="1"/>
</dbReference>
<dbReference type="EMBL" id="JACOGG010000014">
    <property type="protein sequence ID" value="MBC3936348.1"/>
    <property type="molecule type" value="Genomic_DNA"/>
</dbReference>
<organism evidence="1 2">
    <name type="scientific">Undibacterium rugosum</name>
    <dbReference type="NCBI Taxonomy" id="2762291"/>
    <lineage>
        <taxon>Bacteria</taxon>
        <taxon>Pseudomonadati</taxon>
        <taxon>Pseudomonadota</taxon>
        <taxon>Betaproteobacteria</taxon>
        <taxon>Burkholderiales</taxon>
        <taxon>Oxalobacteraceae</taxon>
        <taxon>Undibacterium</taxon>
    </lineage>
</organism>
<keyword evidence="2" id="KW-1185">Reference proteome</keyword>